<reference evidence="2 3" key="1">
    <citation type="submission" date="2020-08" db="EMBL/GenBank/DDBJ databases">
        <title>Genomic Encyclopedia of Type Strains, Phase IV (KMG-IV): sequencing the most valuable type-strain genomes for metagenomic binning, comparative biology and taxonomic classification.</title>
        <authorList>
            <person name="Goeker M."/>
        </authorList>
    </citation>
    <scope>NUCLEOTIDE SEQUENCE [LARGE SCALE GENOMIC DNA]</scope>
    <source>
        <strain evidence="2 3">DSM 103462</strain>
    </source>
</reference>
<dbReference type="AlphaFoldDB" id="A0A7W8G837"/>
<feature type="signal peptide" evidence="1">
    <location>
        <begin position="1"/>
        <end position="22"/>
    </location>
</feature>
<comment type="caution">
    <text evidence="2">The sequence shown here is derived from an EMBL/GenBank/DDBJ whole genome shotgun (WGS) entry which is preliminary data.</text>
</comment>
<keyword evidence="3" id="KW-1185">Reference proteome</keyword>
<feature type="chain" id="PRO_5031402238" evidence="1">
    <location>
        <begin position="23"/>
        <end position="1066"/>
    </location>
</feature>
<sequence>MPKRHLALILIISLFHSSILFSENAENEAGEVLSLKQIDLLIDTTAYNDALRELSRYIAAHPNDFDRAQKRISRVMKLREEYNKGADSLVELIRNGDESKSEKLAKIAELESSELESNENVIEFTNLARRTVTLGEILILYDRIMREGVALVRSEKFSDAAVKFEEGFAIKNEVSDLVFDVENHSFAAEGTPVVYESDITEPVRKSVSNIRSLVAGNLVSASMESRINDCEKAFNEYMRAVSARDVNSISAALKNVNAAFEKYAALRNKIIADAKVLEAADILANERNPLLYGTSYITFHQKFILGDESNPDTGIIGAFDAYFNSRVERMKDKTNEAVLETLNLLITNLPEGKIYSLANKIDAEQKNVAVAKMYSQFARYVHDLYNLEKNLDGSTVGEKFSGYASSMSFVSEYLSDLSLAYKSAQELAWEKANPEKIDKNDFSDPVLAYNLKKLLRYEQIKADSKSYISLVNEEEKKQKEFFDKKSEREKEIEELRRISGGRLRISGAQKRTTAGVQISDNPLDFRKQIGYFLSLNEQNLKEARNHAKGLWGYMASAYSALAKKDYDHYEKLCSDTEKLLTGGLASSSDSDFSSEFIKKYPIEAKDSALKINQEISIKKTELLEKREVLNGGEEYRMSESDYNKGTLALDKIILDFDSLYAKNQTLAEEAIPKIRDYENLIRNADEQYEIALRAFKKEDFENANIAVDSASEKYAEALDIEYSEKIRAMREETLNELAVKIQRAEYEKVLREVFALKDKAAIAYYSSSFDTAETLLVTAQSRWSKVSTEEDSEIEDMLNIVKTIKSIEYGRVLLQSDPHYPELSYSLDMAKQSFEKGVKLKNDGNTVKANEAFNLALTNIRNVQNVYPLNKEARLITLKIQQELDPEGFPRQFENQYNAARLNANKNERLADLEDLYAINPKYPGLAQEIYDIKDSLGMFPKKEVKKEVKRSADSKIAEAKKAFKDAGSDEAKLNKALLLANEAIAIDGTSKAAKELKLQIQLKIGASATAILSQNDEKMYAEAARLFNQRRFADAKGIMDNLLKGAAAKKSRKVIDLNNRLLKRL</sequence>
<protein>
    <submittedName>
        <fullName evidence="2">Uncharacterized protein</fullName>
    </submittedName>
</protein>
<accession>A0A7W8G837</accession>
<dbReference type="RefSeq" id="WP_184657873.1">
    <property type="nucleotide sequence ID" value="NZ_CP031518.1"/>
</dbReference>
<organism evidence="2 3">
    <name type="scientific">Treponema ruminis</name>
    <dbReference type="NCBI Taxonomy" id="744515"/>
    <lineage>
        <taxon>Bacteria</taxon>
        <taxon>Pseudomonadati</taxon>
        <taxon>Spirochaetota</taxon>
        <taxon>Spirochaetia</taxon>
        <taxon>Spirochaetales</taxon>
        <taxon>Treponemataceae</taxon>
        <taxon>Treponema</taxon>
    </lineage>
</organism>
<evidence type="ECO:0000256" key="1">
    <source>
        <dbReference type="SAM" id="SignalP"/>
    </source>
</evidence>
<dbReference type="EMBL" id="JACHFQ010000002">
    <property type="protein sequence ID" value="MBB5225520.1"/>
    <property type="molecule type" value="Genomic_DNA"/>
</dbReference>
<dbReference type="Proteomes" id="UP000518887">
    <property type="component" value="Unassembled WGS sequence"/>
</dbReference>
<gene>
    <name evidence="2" type="ORF">HNP76_000864</name>
</gene>
<keyword evidence="1" id="KW-0732">Signal</keyword>
<proteinExistence type="predicted"/>
<name>A0A7W8G837_9SPIR</name>
<evidence type="ECO:0000313" key="3">
    <source>
        <dbReference type="Proteomes" id="UP000518887"/>
    </source>
</evidence>
<evidence type="ECO:0000313" key="2">
    <source>
        <dbReference type="EMBL" id="MBB5225520.1"/>
    </source>
</evidence>